<dbReference type="Proteomes" id="UP000823862">
    <property type="component" value="Unassembled WGS sequence"/>
</dbReference>
<evidence type="ECO:0000313" key="1">
    <source>
        <dbReference type="EMBL" id="HJA87037.1"/>
    </source>
</evidence>
<name>A0A9D2I036_9BACE</name>
<accession>A0A9D2I036</accession>
<reference evidence="1" key="1">
    <citation type="journal article" date="2021" name="PeerJ">
        <title>Extensive microbial diversity within the chicken gut microbiome revealed by metagenomics and culture.</title>
        <authorList>
            <person name="Gilroy R."/>
            <person name="Ravi A."/>
            <person name="Getino M."/>
            <person name="Pursley I."/>
            <person name="Horton D.L."/>
            <person name="Alikhan N.F."/>
            <person name="Baker D."/>
            <person name="Gharbi K."/>
            <person name="Hall N."/>
            <person name="Watson M."/>
            <person name="Adriaenssens E.M."/>
            <person name="Foster-Nyarko E."/>
            <person name="Jarju S."/>
            <person name="Secka A."/>
            <person name="Antonio M."/>
            <person name="Oren A."/>
            <person name="Chaudhuri R.R."/>
            <person name="La Ragione R."/>
            <person name="Hildebrand F."/>
            <person name="Pallen M.J."/>
        </authorList>
    </citation>
    <scope>NUCLEOTIDE SEQUENCE</scope>
    <source>
        <strain evidence="1">ChiHjej12B11-9795</strain>
    </source>
</reference>
<evidence type="ECO:0000313" key="2">
    <source>
        <dbReference type="Proteomes" id="UP000823862"/>
    </source>
</evidence>
<sequence>MGKHLLSVAAAVAVLLLGGCGGNRQGAGKGCVLSGHTSLSGFEMAYLVDVDRNRLDSMPLTEDGRFTFSVSDSVASAYPLLLQLENPGKPSDELNMPFMVEAGEVRMELGEYVRVWGTPLNSRVQQFLDDLQACADAVMAREGISEREVKEVFSEFYKLQILSNKDNALSSWILHDYGIHLLPADRRQVEAELPNAQEI</sequence>
<reference evidence="1" key="2">
    <citation type="submission" date="2021-04" db="EMBL/GenBank/DDBJ databases">
        <authorList>
            <person name="Gilroy R."/>
        </authorList>
    </citation>
    <scope>NUCLEOTIDE SEQUENCE</scope>
    <source>
        <strain evidence="1">ChiHjej12B11-9795</strain>
    </source>
</reference>
<comment type="caution">
    <text evidence="1">The sequence shown here is derived from an EMBL/GenBank/DDBJ whole genome shotgun (WGS) entry which is preliminary data.</text>
</comment>
<dbReference type="EMBL" id="DWZI01000066">
    <property type="protein sequence ID" value="HJA87037.1"/>
    <property type="molecule type" value="Genomic_DNA"/>
</dbReference>
<gene>
    <name evidence="1" type="ORF">H9950_12760</name>
</gene>
<protein>
    <submittedName>
        <fullName evidence="1">DUF4369 domain-containing protein</fullName>
    </submittedName>
</protein>
<organism evidence="1 2">
    <name type="scientific">Candidatus Bacteroides avicola</name>
    <dbReference type="NCBI Taxonomy" id="2838468"/>
    <lineage>
        <taxon>Bacteria</taxon>
        <taxon>Pseudomonadati</taxon>
        <taxon>Bacteroidota</taxon>
        <taxon>Bacteroidia</taxon>
        <taxon>Bacteroidales</taxon>
        <taxon>Bacteroidaceae</taxon>
        <taxon>Bacteroides</taxon>
    </lineage>
</organism>
<dbReference type="PROSITE" id="PS51257">
    <property type="entry name" value="PROKAR_LIPOPROTEIN"/>
    <property type="match status" value="1"/>
</dbReference>
<dbReference type="AlphaFoldDB" id="A0A9D2I036"/>
<proteinExistence type="predicted"/>